<dbReference type="FunFam" id="3.40.605.10:FF:000007">
    <property type="entry name" value="NAD/NADP-dependent betaine aldehyde dehydrogenase"/>
    <property type="match status" value="1"/>
</dbReference>
<dbReference type="InterPro" id="IPR016161">
    <property type="entry name" value="Ald_DH/histidinol_DH"/>
</dbReference>
<feature type="active site" evidence="5">
    <location>
        <position position="250"/>
    </location>
</feature>
<name>A0A223S5P0_9ACTN</name>
<evidence type="ECO:0000256" key="2">
    <source>
        <dbReference type="ARBA" id="ARBA00023002"/>
    </source>
</evidence>
<organism evidence="8 9">
    <name type="scientific">Nocardiopsis gilva YIM 90087</name>
    <dbReference type="NCBI Taxonomy" id="1235441"/>
    <lineage>
        <taxon>Bacteria</taxon>
        <taxon>Bacillati</taxon>
        <taxon>Actinomycetota</taxon>
        <taxon>Actinomycetes</taxon>
        <taxon>Streptosporangiales</taxon>
        <taxon>Nocardiopsidaceae</taxon>
        <taxon>Nocardiopsis</taxon>
    </lineage>
</organism>
<dbReference type="InterPro" id="IPR015590">
    <property type="entry name" value="Aldehyde_DH_dom"/>
</dbReference>
<dbReference type="Pfam" id="PF00171">
    <property type="entry name" value="Aldedh"/>
    <property type="match status" value="1"/>
</dbReference>
<dbReference type="AlphaFoldDB" id="A0A223S5P0"/>
<keyword evidence="2 6" id="KW-0560">Oxidoreductase</keyword>
<dbReference type="GO" id="GO:0004029">
    <property type="term" value="F:aldehyde dehydrogenase (NAD+) activity"/>
    <property type="evidence" value="ECO:0007669"/>
    <property type="project" value="UniProtKB-EC"/>
</dbReference>
<protein>
    <recommendedName>
        <fullName evidence="3">aldehyde dehydrogenase (NAD(+))</fullName>
        <ecNumber evidence="3">1.2.1.3</ecNumber>
    </recommendedName>
</protein>
<dbReference type="Proteomes" id="UP000215005">
    <property type="component" value="Chromosome"/>
</dbReference>
<dbReference type="PROSITE" id="PS00687">
    <property type="entry name" value="ALDEHYDE_DEHYDR_GLU"/>
    <property type="match status" value="1"/>
</dbReference>
<sequence>MRKHDRLYIGGEWVEPAGTGTIDVVSPHTEEAIGQAPEGTAADMDRAVAAARAAFDHGPWPRMAPGERAAVLTRLAELYEARLDEVAGLVTAEMGCPLTLSNLAQASLPQRTLAYFGGLADDVTWEETREGLLGPTRVVSEPVGVVAAITPWNVPQLLIIAKVAPALLAGCTVVVKPAPETALDPYVLAELAEEAGVPAGVLNIVAADRAVGEHLVTHPGVDHVAFTGSTAAGRRIATLCGERLRGCGLELGGKSAAILLPDADLTAYTGMLTLTALLNNGEACVAQARVLAPRERYTEVVDALAARLAELSVGDPADPSTDIGPLVSPAQRERVEGYIDLGRAEGARLVAGGGRPASAQRGYYVEPTLFADVDNRMRIAREEIFGPVLTVIPYDDERHAVDLANDSEYGLAGSVWTADPEHGIAVARRIHTGSCGVNMYNIDVNTPFGGRKSSGLGYEYGPEGLREYLEFKSIATMG</sequence>
<evidence type="ECO:0000256" key="1">
    <source>
        <dbReference type="ARBA" id="ARBA00009986"/>
    </source>
</evidence>
<comment type="catalytic activity">
    <reaction evidence="4">
        <text>an aldehyde + NAD(+) + H2O = a carboxylate + NADH + 2 H(+)</text>
        <dbReference type="Rhea" id="RHEA:16185"/>
        <dbReference type="ChEBI" id="CHEBI:15377"/>
        <dbReference type="ChEBI" id="CHEBI:15378"/>
        <dbReference type="ChEBI" id="CHEBI:17478"/>
        <dbReference type="ChEBI" id="CHEBI:29067"/>
        <dbReference type="ChEBI" id="CHEBI:57540"/>
        <dbReference type="ChEBI" id="CHEBI:57945"/>
        <dbReference type="EC" id="1.2.1.3"/>
    </reaction>
</comment>
<dbReference type="OrthoDB" id="6882680at2"/>
<dbReference type="RefSeq" id="WP_017616950.1">
    <property type="nucleotide sequence ID" value="NZ_ANBG01000030.1"/>
</dbReference>
<dbReference type="EMBL" id="CP022753">
    <property type="protein sequence ID" value="ASU83450.1"/>
    <property type="molecule type" value="Genomic_DNA"/>
</dbReference>
<dbReference type="PANTHER" id="PTHR42804">
    <property type="entry name" value="ALDEHYDE DEHYDROGENASE"/>
    <property type="match status" value="1"/>
</dbReference>
<feature type="domain" description="Aldehyde dehydrogenase" evidence="7">
    <location>
        <begin position="13"/>
        <end position="474"/>
    </location>
</feature>
<dbReference type="PANTHER" id="PTHR42804:SF1">
    <property type="entry name" value="ALDEHYDE DEHYDROGENASE-RELATED"/>
    <property type="match status" value="1"/>
</dbReference>
<dbReference type="InterPro" id="IPR016162">
    <property type="entry name" value="Ald_DH_N"/>
</dbReference>
<reference evidence="8 9" key="1">
    <citation type="submission" date="2017-08" db="EMBL/GenBank/DDBJ databases">
        <title>The complete genome sequence of Nocardiopsis gilva YIM 90087.</title>
        <authorList>
            <person name="Yin M."/>
            <person name="Tang S."/>
        </authorList>
    </citation>
    <scope>NUCLEOTIDE SEQUENCE [LARGE SCALE GENOMIC DNA]</scope>
    <source>
        <strain evidence="8 9">YIM 90087</strain>
    </source>
</reference>
<evidence type="ECO:0000313" key="8">
    <source>
        <dbReference type="EMBL" id="ASU83450.1"/>
    </source>
</evidence>
<comment type="similarity">
    <text evidence="1 6">Belongs to the aldehyde dehydrogenase family.</text>
</comment>
<evidence type="ECO:0000256" key="6">
    <source>
        <dbReference type="RuleBase" id="RU003345"/>
    </source>
</evidence>
<evidence type="ECO:0000256" key="3">
    <source>
        <dbReference type="ARBA" id="ARBA00024226"/>
    </source>
</evidence>
<dbReference type="Gene3D" id="3.40.605.10">
    <property type="entry name" value="Aldehyde Dehydrogenase, Chain A, domain 1"/>
    <property type="match status" value="1"/>
</dbReference>
<evidence type="ECO:0000256" key="5">
    <source>
        <dbReference type="PROSITE-ProRule" id="PRU10007"/>
    </source>
</evidence>
<gene>
    <name evidence="8" type="ORF">CDO52_12240</name>
</gene>
<dbReference type="SUPFAM" id="SSF53720">
    <property type="entry name" value="ALDH-like"/>
    <property type="match status" value="1"/>
</dbReference>
<dbReference type="PROSITE" id="PS00070">
    <property type="entry name" value="ALDEHYDE_DEHYDR_CYS"/>
    <property type="match status" value="1"/>
</dbReference>
<dbReference type="InterPro" id="IPR016160">
    <property type="entry name" value="Ald_DH_CS_CYS"/>
</dbReference>
<dbReference type="InterPro" id="IPR016163">
    <property type="entry name" value="Ald_DH_C"/>
</dbReference>
<dbReference type="CDD" id="cd07139">
    <property type="entry name" value="ALDH_AldA-Rv0768"/>
    <property type="match status" value="1"/>
</dbReference>
<dbReference type="InterPro" id="IPR029510">
    <property type="entry name" value="Ald_DH_CS_GLU"/>
</dbReference>
<evidence type="ECO:0000256" key="4">
    <source>
        <dbReference type="ARBA" id="ARBA00049194"/>
    </source>
</evidence>
<keyword evidence="9" id="KW-1185">Reference proteome</keyword>
<proteinExistence type="inferred from homology"/>
<dbReference type="EC" id="1.2.1.3" evidence="3"/>
<evidence type="ECO:0000313" key="9">
    <source>
        <dbReference type="Proteomes" id="UP000215005"/>
    </source>
</evidence>
<dbReference type="Gene3D" id="3.40.309.10">
    <property type="entry name" value="Aldehyde Dehydrogenase, Chain A, domain 2"/>
    <property type="match status" value="1"/>
</dbReference>
<evidence type="ECO:0000259" key="7">
    <source>
        <dbReference type="Pfam" id="PF00171"/>
    </source>
</evidence>
<dbReference type="KEGG" id="ngv:CDO52_12240"/>
<accession>A0A223S5P0</accession>